<reference evidence="2 3" key="1">
    <citation type="journal article" date="2013" name="Nature">
        <title>Insights into bilaterian evolution from three spiralian genomes.</title>
        <authorList>
            <person name="Simakov O."/>
            <person name="Marletaz F."/>
            <person name="Cho S.J."/>
            <person name="Edsinger-Gonzales E."/>
            <person name="Havlak P."/>
            <person name="Hellsten U."/>
            <person name="Kuo D.H."/>
            <person name="Larsson T."/>
            <person name="Lv J."/>
            <person name="Arendt D."/>
            <person name="Savage R."/>
            <person name="Osoegawa K."/>
            <person name="de Jong P."/>
            <person name="Grimwood J."/>
            <person name="Chapman J.A."/>
            <person name="Shapiro H."/>
            <person name="Aerts A."/>
            <person name="Otillar R.P."/>
            <person name="Terry A.Y."/>
            <person name="Boore J.L."/>
            <person name="Grigoriev I.V."/>
            <person name="Lindberg D.R."/>
            <person name="Seaver E.C."/>
            <person name="Weisblat D.A."/>
            <person name="Putnam N.H."/>
            <person name="Rokhsar D.S."/>
        </authorList>
    </citation>
    <scope>NUCLEOTIDE SEQUENCE [LARGE SCALE GENOMIC DNA]</scope>
</reference>
<dbReference type="OrthoDB" id="6761856at2759"/>
<name>V4BVE8_LOTGI</name>
<dbReference type="PANTHER" id="PTHR36159">
    <property type="entry name" value="PROTEIN CBG23766"/>
    <property type="match status" value="1"/>
</dbReference>
<feature type="transmembrane region" description="Helical" evidence="1">
    <location>
        <begin position="300"/>
        <end position="324"/>
    </location>
</feature>
<proteinExistence type="predicted"/>
<dbReference type="KEGG" id="lgi:LOTGIDRAFT_162018"/>
<dbReference type="PANTHER" id="PTHR36159:SF1">
    <property type="entry name" value="RETROVIRUS-RELATED POL POLYPROTEIN FROM TRANSPOSON 412-LIKE PROTEIN"/>
    <property type="match status" value="1"/>
</dbReference>
<dbReference type="GeneID" id="20238870"/>
<dbReference type="AlphaFoldDB" id="V4BVE8"/>
<keyword evidence="1" id="KW-0472">Membrane</keyword>
<keyword evidence="1" id="KW-0812">Transmembrane</keyword>
<gene>
    <name evidence="2" type="ORF">LOTGIDRAFT_162018</name>
</gene>
<evidence type="ECO:0000256" key="1">
    <source>
        <dbReference type="SAM" id="Phobius"/>
    </source>
</evidence>
<dbReference type="CTD" id="20238870"/>
<dbReference type="EMBL" id="KB201977">
    <property type="protein sequence ID" value="ESO92994.1"/>
    <property type="molecule type" value="Genomic_DNA"/>
</dbReference>
<keyword evidence="1" id="KW-1133">Transmembrane helix</keyword>
<accession>V4BVE8</accession>
<feature type="transmembrane region" description="Helical" evidence="1">
    <location>
        <begin position="445"/>
        <end position="462"/>
    </location>
</feature>
<dbReference type="Proteomes" id="UP000030746">
    <property type="component" value="Unassembled WGS sequence"/>
</dbReference>
<dbReference type="RefSeq" id="XP_009056204.1">
    <property type="nucleotide sequence ID" value="XM_009057956.1"/>
</dbReference>
<evidence type="ECO:0000313" key="3">
    <source>
        <dbReference type="Proteomes" id="UP000030746"/>
    </source>
</evidence>
<organism evidence="2 3">
    <name type="scientific">Lottia gigantea</name>
    <name type="common">Giant owl limpet</name>
    <dbReference type="NCBI Taxonomy" id="225164"/>
    <lineage>
        <taxon>Eukaryota</taxon>
        <taxon>Metazoa</taxon>
        <taxon>Spiralia</taxon>
        <taxon>Lophotrochozoa</taxon>
        <taxon>Mollusca</taxon>
        <taxon>Gastropoda</taxon>
        <taxon>Patellogastropoda</taxon>
        <taxon>Lottioidea</taxon>
        <taxon>Lottiidae</taxon>
        <taxon>Lottia</taxon>
    </lineage>
</organism>
<keyword evidence="3" id="KW-1185">Reference proteome</keyword>
<sequence>MRAIAQNIIERVGRAGNHGFEKRVLSTIMLEHRKVSIGLPYKIHLQREINDDKIFFGGNASDAKLEISNLQLYIPVITPSIEVETRIFNSLTKDIEIAFLCRNTIGSISLTGESTTWPITNTIKPARYLMVGFKNLPDSQTNNNNIFRAAMNQTQDPIIRKVQVRLNNDNYPNQPLTNNPTTKDYNELYRNYKNMCELFGNSPQFEYHPIFCFDLSAHQEDLFKTGVNINIYIEKSQGNVTETLVKRIIEAIETESPTTITFNGKRIKISKKIIDKYKHCKVRDDIDLERIDKSVKEGGFLPFLPLIFTGLAAAGATAGVAAGITQAIYAKKAADAEKSEKRRHNMEMEKIAQGSEVADILGTVKEFGNRFSEETKKTVKEGLSNLIDKIDTGETKVKCKGNAIFFKNKHSGEGIFLSKYKGEGVIFGTKIWNKKWERNLIIQKYFLVIQCSCLYAVAQVLGKLI</sequence>
<dbReference type="HOGENOM" id="CLU_024897_4_0_1"/>
<protein>
    <submittedName>
        <fullName evidence="2">Uncharacterized protein</fullName>
    </submittedName>
</protein>
<evidence type="ECO:0000313" key="2">
    <source>
        <dbReference type="EMBL" id="ESO92994.1"/>
    </source>
</evidence>